<dbReference type="PANTHER" id="PTHR20857">
    <property type="entry name" value="THIAMINE-PHOSPHATE PYROPHOSPHORYLASE"/>
    <property type="match status" value="1"/>
</dbReference>
<evidence type="ECO:0000256" key="12">
    <source>
        <dbReference type="ARBA" id="ARBA00047851"/>
    </source>
</evidence>
<dbReference type="GO" id="GO:0004789">
    <property type="term" value="F:thiamine-phosphate diphosphorylase activity"/>
    <property type="evidence" value="ECO:0007669"/>
    <property type="project" value="UniProtKB-UniRule"/>
</dbReference>
<gene>
    <name evidence="14 16" type="primary">thiE</name>
    <name evidence="16" type="ORF">JCR33_19985</name>
</gene>
<comment type="catalytic activity">
    <reaction evidence="11 14">
        <text>4-methyl-5-(2-phosphooxyethyl)-thiazole + 4-amino-2-methyl-5-(diphosphooxymethyl)pyrimidine + H(+) = thiamine phosphate + diphosphate</text>
        <dbReference type="Rhea" id="RHEA:22328"/>
        <dbReference type="ChEBI" id="CHEBI:15378"/>
        <dbReference type="ChEBI" id="CHEBI:33019"/>
        <dbReference type="ChEBI" id="CHEBI:37575"/>
        <dbReference type="ChEBI" id="CHEBI:57841"/>
        <dbReference type="ChEBI" id="CHEBI:58296"/>
        <dbReference type="EC" id="2.5.1.3"/>
    </reaction>
</comment>
<dbReference type="InterPro" id="IPR022998">
    <property type="entry name" value="ThiamineP_synth_TenI"/>
</dbReference>
<feature type="binding site" evidence="14">
    <location>
        <begin position="374"/>
        <end position="376"/>
    </location>
    <ligand>
        <name>2-[(2R,5Z)-2-carboxy-4-methylthiazol-5(2H)-ylidene]ethyl phosphate</name>
        <dbReference type="ChEBI" id="CHEBI:62899"/>
    </ligand>
</feature>
<dbReference type="GO" id="GO:0000287">
    <property type="term" value="F:magnesium ion binding"/>
    <property type="evidence" value="ECO:0007669"/>
    <property type="project" value="UniProtKB-UniRule"/>
</dbReference>
<dbReference type="Pfam" id="PF02581">
    <property type="entry name" value="TMP-TENI"/>
    <property type="match status" value="1"/>
</dbReference>
<reference evidence="16" key="1">
    <citation type="submission" date="2020-12" db="EMBL/GenBank/DDBJ databases">
        <title>Bacterial taxonomy.</title>
        <authorList>
            <person name="Pan X."/>
        </authorList>
    </citation>
    <scope>NUCLEOTIDE SEQUENCE</scope>
    <source>
        <strain evidence="16">B2012</strain>
    </source>
</reference>
<dbReference type="CDD" id="cd00564">
    <property type="entry name" value="TMP_TenI"/>
    <property type="match status" value="1"/>
</dbReference>
<dbReference type="SUPFAM" id="SSF51391">
    <property type="entry name" value="Thiamin phosphate synthase"/>
    <property type="match status" value="1"/>
</dbReference>
<feature type="binding site" evidence="14">
    <location>
        <position position="329"/>
    </location>
    <ligand>
        <name>Mg(2+)</name>
        <dbReference type="ChEBI" id="CHEBI:18420"/>
    </ligand>
</feature>
<dbReference type="InterPro" id="IPR029056">
    <property type="entry name" value="Ribokinase-like"/>
</dbReference>
<dbReference type="Pfam" id="PF02110">
    <property type="entry name" value="HK"/>
    <property type="match status" value="2"/>
</dbReference>
<dbReference type="Gene3D" id="3.40.1190.20">
    <property type="match status" value="2"/>
</dbReference>
<evidence type="ECO:0000256" key="11">
    <source>
        <dbReference type="ARBA" id="ARBA00047334"/>
    </source>
</evidence>
<proteinExistence type="inferred from homology"/>
<comment type="function">
    <text evidence="14">Condenses 4-methyl-5-(beta-hydroxyethyl)thiazole monophosphate (THZ-P) and 2-methyl-4-amino-5-hydroxymethyl pyrimidine pyrophosphate (HMP-PP) to form thiamine monophosphate (TMP).</text>
</comment>
<protein>
    <recommendedName>
        <fullName evidence="14">Thiamine-phosphate synthase</fullName>
        <shortName evidence="14">TP synthase</shortName>
        <shortName evidence="14">TPS</shortName>
        <ecNumber evidence="14">2.5.1.3</ecNumber>
    </recommendedName>
    <alternativeName>
        <fullName evidence="14">Thiamine-phosphate pyrophosphorylase</fullName>
        <shortName evidence="14">TMP pyrophosphorylase</shortName>
        <shortName evidence="14">TMP-PPase</shortName>
    </alternativeName>
</protein>
<dbReference type="SUPFAM" id="SSF53613">
    <property type="entry name" value="Ribokinase-like"/>
    <property type="match status" value="1"/>
</dbReference>
<evidence type="ECO:0000256" key="2">
    <source>
        <dbReference type="ARBA" id="ARBA00004868"/>
    </source>
</evidence>
<feature type="domain" description="Thiamine phosphate synthase/TenI" evidence="15">
    <location>
        <begin position="254"/>
        <end position="432"/>
    </location>
</feature>
<dbReference type="GO" id="GO:0005524">
    <property type="term" value="F:ATP binding"/>
    <property type="evidence" value="ECO:0007669"/>
    <property type="project" value="UniProtKB-KW"/>
</dbReference>
<comment type="pathway">
    <text evidence="2">Cofactor biosynthesis; thiamine diphosphate biosynthesis; 4-methyl-5-(2-phosphoethyl)-thiazole from 5-(2-hydroxyethyl)-4-methylthiazole: step 1/1.</text>
</comment>
<dbReference type="GO" id="GO:0009228">
    <property type="term" value="P:thiamine biosynthetic process"/>
    <property type="evidence" value="ECO:0007669"/>
    <property type="project" value="UniProtKB-KW"/>
</dbReference>
<evidence type="ECO:0000256" key="1">
    <source>
        <dbReference type="ARBA" id="ARBA00001771"/>
    </source>
</evidence>
<dbReference type="PANTHER" id="PTHR20857:SF15">
    <property type="entry name" value="THIAMINE-PHOSPHATE SYNTHASE"/>
    <property type="match status" value="1"/>
</dbReference>
<dbReference type="InterPro" id="IPR036206">
    <property type="entry name" value="ThiamineP_synth_sf"/>
</dbReference>
<keyword evidence="4 14" id="KW-0808">Transferase</keyword>
<feature type="binding site" evidence="14">
    <location>
        <position position="348"/>
    </location>
    <ligand>
        <name>4-amino-2-methyl-5-(diphosphooxymethyl)pyrimidine</name>
        <dbReference type="ChEBI" id="CHEBI:57841"/>
    </ligand>
</feature>
<evidence type="ECO:0000256" key="4">
    <source>
        <dbReference type="ARBA" id="ARBA00022679"/>
    </source>
</evidence>
<feature type="binding site" evidence="14">
    <location>
        <position position="310"/>
    </location>
    <ligand>
        <name>Mg(2+)</name>
        <dbReference type="ChEBI" id="CHEBI:18420"/>
    </ligand>
</feature>
<comment type="similarity">
    <text evidence="14">Belongs to the thiamine-phosphate synthase family.</text>
</comment>
<dbReference type="InterPro" id="IPR000417">
    <property type="entry name" value="Hyethyz_kinase"/>
</dbReference>
<keyword evidence="8" id="KW-0067">ATP-binding</keyword>
<dbReference type="AlphaFoldDB" id="A0A934ITY8"/>
<dbReference type="GO" id="GO:0004417">
    <property type="term" value="F:hydroxyethylthiazole kinase activity"/>
    <property type="evidence" value="ECO:0007669"/>
    <property type="project" value="UniProtKB-EC"/>
</dbReference>
<dbReference type="EMBL" id="JAEKJA010000022">
    <property type="protein sequence ID" value="MBJ3777990.1"/>
    <property type="molecule type" value="Genomic_DNA"/>
</dbReference>
<dbReference type="PRINTS" id="PR01099">
    <property type="entry name" value="HYETHTZKNASE"/>
</dbReference>
<comment type="pathway">
    <text evidence="3 14">Cofactor biosynthesis; thiamine diphosphate biosynthesis; thiamine phosphate from 4-amino-2-methyl-5-diphosphomethylpyrimidine and 4-methyl-5-(2-phosphoethyl)-thiazole: step 1/1.</text>
</comment>
<feature type="binding site" evidence="14">
    <location>
        <position position="309"/>
    </location>
    <ligand>
        <name>4-amino-2-methyl-5-(diphosphooxymethyl)pyrimidine</name>
        <dbReference type="ChEBI" id="CHEBI:57841"/>
    </ligand>
</feature>
<evidence type="ECO:0000256" key="9">
    <source>
        <dbReference type="ARBA" id="ARBA00022842"/>
    </source>
</evidence>
<comment type="cofactor">
    <cofactor evidence="14">
        <name>Mg(2+)</name>
        <dbReference type="ChEBI" id="CHEBI:18420"/>
    </cofactor>
    <text evidence="14">Binds 1 Mg(2+) ion per subunit.</text>
</comment>
<dbReference type="InterPro" id="IPR034291">
    <property type="entry name" value="TMP_synthase"/>
</dbReference>
<keyword evidence="17" id="KW-1185">Reference proteome</keyword>
<dbReference type="NCBIfam" id="TIGR00693">
    <property type="entry name" value="thiE"/>
    <property type="match status" value="1"/>
</dbReference>
<evidence type="ECO:0000256" key="8">
    <source>
        <dbReference type="ARBA" id="ARBA00022840"/>
    </source>
</evidence>
<evidence type="ECO:0000259" key="15">
    <source>
        <dbReference type="Pfam" id="PF02581"/>
    </source>
</evidence>
<evidence type="ECO:0000256" key="5">
    <source>
        <dbReference type="ARBA" id="ARBA00022723"/>
    </source>
</evidence>
<sequence length="454" mass="45684">MDALTLPSRLDRPALAEAIDALLSRRPRIHALMSPVAQPLSANIGAALGIDISMTIDAEEVRPMAAGSDALLVNLGMLEPARRAGILAAVATGRPFVLDPVKVDRVPDRLAFARELLALGPRVVKGNAGEMAALGPLPEGTVAVTTGAVDTVRRCGGGPALRLANGTPLLDRVIATGCATGMLIAAMLPGSRDAFTAAVAGLGLMTVSAEAAAVRAAGPGSFAAGLIDALAAADGTAVAAGLRLAPGPLDLRCYLVLGPDVADPVGLVRRAVAGGVSLIQWRDKAGSTADQVAAVRRLVAATDVPVLVNDRVDVALAAGAAGVHVGHGDLTSAEARRLVGEAAIVGLTVHSLAEADAAEGAPIDYASVGGVYETISKKNPNPPIGVEGFRAITERLRRHRPMPVCAIAGITAARARELVAAGADGVAVMSAITRADDPAAAAAVIRDAVGEGRS</sequence>
<comment type="caution">
    <text evidence="14">Lacks conserved residue(s) required for the propagation of feature annotation.</text>
</comment>
<accession>A0A934ITY8</accession>
<dbReference type="RefSeq" id="WP_198883896.1">
    <property type="nucleotide sequence ID" value="NZ_JAEKJA010000022.1"/>
</dbReference>
<keyword evidence="6" id="KW-0547">Nucleotide-binding</keyword>
<keyword evidence="9 14" id="KW-0460">Magnesium</keyword>
<dbReference type="EC" id="2.5.1.3" evidence="14"/>
<feature type="binding site" evidence="14">
    <location>
        <position position="409"/>
    </location>
    <ligand>
        <name>2-[(2R,5Z)-2-carboxy-4-methylthiazol-5(2H)-ylidene]ethyl phosphate</name>
        <dbReference type="ChEBI" id="CHEBI:62899"/>
    </ligand>
</feature>
<feature type="binding site" evidence="14">
    <location>
        <begin position="280"/>
        <end position="284"/>
    </location>
    <ligand>
        <name>4-amino-2-methyl-5-(diphosphooxymethyl)pyrimidine</name>
        <dbReference type="ChEBI" id="CHEBI:57841"/>
    </ligand>
</feature>
<keyword evidence="7" id="KW-0418">Kinase</keyword>
<feature type="binding site" evidence="14">
    <location>
        <position position="377"/>
    </location>
    <ligand>
        <name>4-amino-2-methyl-5-(diphosphooxymethyl)pyrimidine</name>
        <dbReference type="ChEBI" id="CHEBI:57841"/>
    </ligand>
</feature>
<evidence type="ECO:0000256" key="6">
    <source>
        <dbReference type="ARBA" id="ARBA00022741"/>
    </source>
</evidence>
<evidence type="ECO:0000313" key="16">
    <source>
        <dbReference type="EMBL" id="MBJ3777990.1"/>
    </source>
</evidence>
<evidence type="ECO:0000256" key="3">
    <source>
        <dbReference type="ARBA" id="ARBA00005165"/>
    </source>
</evidence>
<comment type="caution">
    <text evidence="16">The sequence shown here is derived from an EMBL/GenBank/DDBJ whole genome shotgun (WGS) entry which is preliminary data.</text>
</comment>
<dbReference type="Gene3D" id="3.20.20.70">
    <property type="entry name" value="Aldolase class I"/>
    <property type="match status" value="1"/>
</dbReference>
<comment type="catalytic activity">
    <reaction evidence="1">
        <text>5-(2-hydroxyethyl)-4-methylthiazole + ATP = 4-methyl-5-(2-phosphooxyethyl)-thiazole + ADP + H(+)</text>
        <dbReference type="Rhea" id="RHEA:24212"/>
        <dbReference type="ChEBI" id="CHEBI:15378"/>
        <dbReference type="ChEBI" id="CHEBI:17957"/>
        <dbReference type="ChEBI" id="CHEBI:30616"/>
        <dbReference type="ChEBI" id="CHEBI:58296"/>
        <dbReference type="ChEBI" id="CHEBI:456216"/>
        <dbReference type="EC" id="2.7.1.50"/>
    </reaction>
</comment>
<comment type="catalytic activity">
    <reaction evidence="12 14">
        <text>2-(2-carboxy-4-methylthiazol-5-yl)ethyl phosphate + 4-amino-2-methyl-5-(diphosphooxymethyl)pyrimidine + 2 H(+) = thiamine phosphate + CO2 + diphosphate</text>
        <dbReference type="Rhea" id="RHEA:47848"/>
        <dbReference type="ChEBI" id="CHEBI:15378"/>
        <dbReference type="ChEBI" id="CHEBI:16526"/>
        <dbReference type="ChEBI" id="CHEBI:33019"/>
        <dbReference type="ChEBI" id="CHEBI:37575"/>
        <dbReference type="ChEBI" id="CHEBI:57841"/>
        <dbReference type="ChEBI" id="CHEBI:62890"/>
        <dbReference type="EC" id="2.5.1.3"/>
    </reaction>
</comment>
<evidence type="ECO:0000256" key="10">
    <source>
        <dbReference type="ARBA" id="ARBA00022977"/>
    </source>
</evidence>
<dbReference type="HAMAP" id="MF_00097">
    <property type="entry name" value="TMP_synthase"/>
    <property type="match status" value="1"/>
</dbReference>
<organism evidence="16 17">
    <name type="scientific">Acuticoccus mangrovi</name>
    <dbReference type="NCBI Taxonomy" id="2796142"/>
    <lineage>
        <taxon>Bacteria</taxon>
        <taxon>Pseudomonadati</taxon>
        <taxon>Pseudomonadota</taxon>
        <taxon>Alphaproteobacteria</taxon>
        <taxon>Hyphomicrobiales</taxon>
        <taxon>Amorphaceae</taxon>
        <taxon>Acuticoccus</taxon>
    </lineage>
</organism>
<evidence type="ECO:0000256" key="13">
    <source>
        <dbReference type="ARBA" id="ARBA00047883"/>
    </source>
</evidence>
<name>A0A934ITY8_9HYPH</name>
<dbReference type="Proteomes" id="UP000609531">
    <property type="component" value="Unassembled WGS sequence"/>
</dbReference>
<dbReference type="GO" id="GO:0005737">
    <property type="term" value="C:cytoplasm"/>
    <property type="evidence" value="ECO:0007669"/>
    <property type="project" value="TreeGrafter"/>
</dbReference>
<evidence type="ECO:0000313" key="17">
    <source>
        <dbReference type="Proteomes" id="UP000609531"/>
    </source>
</evidence>
<keyword evidence="10 14" id="KW-0784">Thiamine biosynthesis</keyword>
<dbReference type="InterPro" id="IPR013785">
    <property type="entry name" value="Aldolase_TIM"/>
</dbReference>
<dbReference type="GO" id="GO:0009229">
    <property type="term" value="P:thiamine diphosphate biosynthetic process"/>
    <property type="evidence" value="ECO:0007669"/>
    <property type="project" value="UniProtKB-UniRule"/>
</dbReference>
<comment type="catalytic activity">
    <reaction evidence="13 14">
        <text>2-[(2R,5Z)-2-carboxy-4-methylthiazol-5(2H)-ylidene]ethyl phosphate + 4-amino-2-methyl-5-(diphosphooxymethyl)pyrimidine + 2 H(+) = thiamine phosphate + CO2 + diphosphate</text>
        <dbReference type="Rhea" id="RHEA:47844"/>
        <dbReference type="ChEBI" id="CHEBI:15378"/>
        <dbReference type="ChEBI" id="CHEBI:16526"/>
        <dbReference type="ChEBI" id="CHEBI:33019"/>
        <dbReference type="ChEBI" id="CHEBI:37575"/>
        <dbReference type="ChEBI" id="CHEBI:57841"/>
        <dbReference type="ChEBI" id="CHEBI:62899"/>
        <dbReference type="EC" id="2.5.1.3"/>
    </reaction>
</comment>
<evidence type="ECO:0000256" key="14">
    <source>
        <dbReference type="HAMAP-Rule" id="MF_00097"/>
    </source>
</evidence>
<evidence type="ECO:0000256" key="7">
    <source>
        <dbReference type="ARBA" id="ARBA00022777"/>
    </source>
</evidence>
<keyword evidence="5 14" id="KW-0479">Metal-binding</keyword>